<dbReference type="AlphaFoldDB" id="A0A2U8H0U0"/>
<dbReference type="PANTHER" id="PTHR47328:SF1">
    <property type="entry name" value="RUTC FAMILY PROTEIN YOAB"/>
    <property type="match status" value="1"/>
</dbReference>
<accession>A0A2U8H0U0</accession>
<evidence type="ECO:0000313" key="3">
    <source>
        <dbReference type="Proteomes" id="UP000244902"/>
    </source>
</evidence>
<dbReference type="PANTHER" id="PTHR47328">
    <property type="match status" value="1"/>
</dbReference>
<evidence type="ECO:0000256" key="1">
    <source>
        <dbReference type="ARBA" id="ARBA00010552"/>
    </source>
</evidence>
<dbReference type="OrthoDB" id="6899345at2"/>
<dbReference type="InterPro" id="IPR035709">
    <property type="entry name" value="YoaB-like"/>
</dbReference>
<dbReference type="InterPro" id="IPR006175">
    <property type="entry name" value="YjgF/YER057c/UK114"/>
</dbReference>
<dbReference type="SUPFAM" id="SSF55298">
    <property type="entry name" value="YjgF-like"/>
    <property type="match status" value="1"/>
</dbReference>
<evidence type="ECO:0000313" key="2">
    <source>
        <dbReference type="EMBL" id="AWI78325.1"/>
    </source>
</evidence>
<dbReference type="Pfam" id="PF01042">
    <property type="entry name" value="Ribonuc_L-PSP"/>
    <property type="match status" value="1"/>
</dbReference>
<comment type="similarity">
    <text evidence="1">Belongs to the RutC family.</text>
</comment>
<proteinExistence type="inferred from homology"/>
<dbReference type="InterPro" id="IPR019897">
    <property type="entry name" value="RidA_CS"/>
</dbReference>
<dbReference type="Proteomes" id="UP000244902">
    <property type="component" value="Chromosome"/>
</dbReference>
<dbReference type="EMBL" id="CP022188">
    <property type="protein sequence ID" value="AWI78325.1"/>
    <property type="molecule type" value="Genomic_DNA"/>
</dbReference>
<dbReference type="CDD" id="cd06150">
    <property type="entry name" value="YjgF_YER057c_UK114_like_2"/>
    <property type="match status" value="1"/>
</dbReference>
<dbReference type="PROSITE" id="PS01094">
    <property type="entry name" value="UPF0076"/>
    <property type="match status" value="1"/>
</dbReference>
<organism evidence="2 3">
    <name type="scientific">Parazoarcus communis</name>
    <dbReference type="NCBI Taxonomy" id="41977"/>
    <lineage>
        <taxon>Bacteria</taxon>
        <taxon>Pseudomonadati</taxon>
        <taxon>Pseudomonadota</taxon>
        <taxon>Betaproteobacteria</taxon>
        <taxon>Rhodocyclales</taxon>
        <taxon>Zoogloeaceae</taxon>
        <taxon>Parazoarcus</taxon>
    </lineage>
</organism>
<dbReference type="RefSeq" id="WP_108971322.1">
    <property type="nucleotide sequence ID" value="NZ_CP022188.1"/>
</dbReference>
<dbReference type="InterPro" id="IPR035959">
    <property type="entry name" value="RutC-like_sf"/>
</dbReference>
<sequence>MTIERHRSNHRMSQVVASGPMVFLAGQVAQDASADVAGQTSQILSQIEALLALAGTTKSNLLSVTIWLTDMREFQAMNAIWDAWIDGSNPPARACVEARLARPELKVEIQATALRPHDENAR</sequence>
<protein>
    <recommendedName>
        <fullName evidence="4">RidA/YER057c/UK114 family protein</fullName>
    </recommendedName>
</protein>
<name>A0A2U8H0U0_9RHOO</name>
<dbReference type="Gene3D" id="3.30.1330.40">
    <property type="entry name" value="RutC-like"/>
    <property type="match status" value="1"/>
</dbReference>
<reference evidence="2 3" key="1">
    <citation type="submission" date="2017-06" db="EMBL/GenBank/DDBJ databases">
        <title>Azoarcus sp. TSNA42 complete genome sequence.</title>
        <authorList>
            <person name="Woo J.-H."/>
            <person name="Kim H.-S."/>
        </authorList>
    </citation>
    <scope>NUCLEOTIDE SEQUENCE [LARGE SCALE GENOMIC DNA]</scope>
    <source>
        <strain evidence="2 3">TSNA42</strain>
    </source>
</reference>
<gene>
    <name evidence="2" type="ORF">CEW87_02530</name>
</gene>
<evidence type="ECO:0008006" key="4">
    <source>
        <dbReference type="Google" id="ProtNLM"/>
    </source>
</evidence>